<feature type="coiled-coil region" evidence="2">
    <location>
        <begin position="225"/>
        <end position="331"/>
    </location>
</feature>
<dbReference type="EMBL" id="JBBWWR010000019">
    <property type="protein sequence ID" value="KAK8942272.1"/>
    <property type="molecule type" value="Genomic_DNA"/>
</dbReference>
<comment type="caution">
    <text evidence="4">The sequence shown here is derived from an EMBL/GenBank/DDBJ whole genome shotgun (WGS) entry which is preliminary data.</text>
</comment>
<gene>
    <name evidence="4" type="primary">CASP</name>
    <name evidence="4" type="ORF">KSP40_PGU013715</name>
</gene>
<evidence type="ECO:0000313" key="5">
    <source>
        <dbReference type="Proteomes" id="UP001412067"/>
    </source>
</evidence>
<keyword evidence="5" id="KW-1185">Reference proteome</keyword>
<dbReference type="Proteomes" id="UP001412067">
    <property type="component" value="Unassembled WGS sequence"/>
</dbReference>
<dbReference type="Pfam" id="PF25398">
    <property type="entry name" value="CUX1_N"/>
    <property type="match status" value="1"/>
</dbReference>
<dbReference type="PANTHER" id="PTHR14043:SF2">
    <property type="entry name" value="HOMEOBOX PROTEIN CUT"/>
    <property type="match status" value="1"/>
</dbReference>
<keyword evidence="1 2" id="KW-0175">Coiled coil</keyword>
<evidence type="ECO:0000313" key="4">
    <source>
        <dbReference type="EMBL" id="KAK8942272.1"/>
    </source>
</evidence>
<proteinExistence type="predicted"/>
<name>A0ABR2LL48_9ASPA</name>
<organism evidence="4 5">
    <name type="scientific">Platanthera guangdongensis</name>
    <dbReference type="NCBI Taxonomy" id="2320717"/>
    <lineage>
        <taxon>Eukaryota</taxon>
        <taxon>Viridiplantae</taxon>
        <taxon>Streptophyta</taxon>
        <taxon>Embryophyta</taxon>
        <taxon>Tracheophyta</taxon>
        <taxon>Spermatophyta</taxon>
        <taxon>Magnoliopsida</taxon>
        <taxon>Liliopsida</taxon>
        <taxon>Asparagales</taxon>
        <taxon>Orchidaceae</taxon>
        <taxon>Orchidoideae</taxon>
        <taxon>Orchideae</taxon>
        <taxon>Orchidinae</taxon>
        <taxon>Platanthera</taxon>
    </lineage>
</organism>
<accession>A0ABR2LL48</accession>
<evidence type="ECO:0000256" key="2">
    <source>
        <dbReference type="SAM" id="Coils"/>
    </source>
</evidence>
<protein>
    <submittedName>
        <fullName evidence="4">Protein CASP</fullName>
    </submittedName>
</protein>
<dbReference type="PANTHER" id="PTHR14043">
    <property type="entry name" value="CCAAT DISPLACEMENT PROTEIN-RELATED"/>
    <property type="match status" value="1"/>
</dbReference>
<reference evidence="4 5" key="1">
    <citation type="journal article" date="2022" name="Nat. Plants">
        <title>Genomes of leafy and leafless Platanthera orchids illuminate the evolution of mycoheterotrophy.</title>
        <authorList>
            <person name="Li M.H."/>
            <person name="Liu K.W."/>
            <person name="Li Z."/>
            <person name="Lu H.C."/>
            <person name="Ye Q.L."/>
            <person name="Zhang D."/>
            <person name="Wang J.Y."/>
            <person name="Li Y.F."/>
            <person name="Zhong Z.M."/>
            <person name="Liu X."/>
            <person name="Yu X."/>
            <person name="Liu D.K."/>
            <person name="Tu X.D."/>
            <person name="Liu B."/>
            <person name="Hao Y."/>
            <person name="Liao X.Y."/>
            <person name="Jiang Y.T."/>
            <person name="Sun W.H."/>
            <person name="Chen J."/>
            <person name="Chen Y.Q."/>
            <person name="Ai Y."/>
            <person name="Zhai J.W."/>
            <person name="Wu S.S."/>
            <person name="Zhou Z."/>
            <person name="Hsiao Y.Y."/>
            <person name="Wu W.L."/>
            <person name="Chen Y.Y."/>
            <person name="Lin Y.F."/>
            <person name="Hsu J.L."/>
            <person name="Li C.Y."/>
            <person name="Wang Z.W."/>
            <person name="Zhao X."/>
            <person name="Zhong W.Y."/>
            <person name="Ma X.K."/>
            <person name="Ma L."/>
            <person name="Huang J."/>
            <person name="Chen G.Z."/>
            <person name="Huang M.Z."/>
            <person name="Huang L."/>
            <person name="Peng D.H."/>
            <person name="Luo Y.B."/>
            <person name="Zou S.Q."/>
            <person name="Chen S.P."/>
            <person name="Lan S."/>
            <person name="Tsai W.C."/>
            <person name="Van de Peer Y."/>
            <person name="Liu Z.J."/>
        </authorList>
    </citation>
    <scope>NUCLEOTIDE SEQUENCE [LARGE SCALE GENOMIC DNA]</scope>
    <source>
        <strain evidence="4">Lor288</strain>
    </source>
</reference>
<dbReference type="InterPro" id="IPR057476">
    <property type="entry name" value="Cux_N"/>
</dbReference>
<feature type="domain" description="Cux N-terminal" evidence="3">
    <location>
        <begin position="213"/>
        <end position="277"/>
    </location>
</feature>
<evidence type="ECO:0000256" key="1">
    <source>
        <dbReference type="ARBA" id="ARBA00023054"/>
    </source>
</evidence>
<evidence type="ECO:0000259" key="3">
    <source>
        <dbReference type="Pfam" id="PF25398"/>
    </source>
</evidence>
<sequence>MISYRTKQHNDGYISPTMLQAINFVFHTVHNRDVRLSQEILLLKSHDGTMLPYECGIITSLRHCKVVRDHDVTWGGGGKVPQLSPTFPKENNGALPSRREVLPLSPLACTVLSSKGASLCEDEAPFLITRITVSSGDVGFNLEKERSGLDEEGLKIAENQEVSQKNRRKLAENTRGMLITLNNSYLSMFSNICHEKLCTFSFPINVPLSCITSADFKKASSGEKLNLFNSLLKGYQEEVDNLTKRAKFGENTFLNIYQKLYEAPDPYPALASIAEQEQRQSELESENRKMKLELEEFRTEATHLKNQQATIRRLEERNRQLEQQRHLLESKQYHNFNFDRRQRLLPPSIVEIKPHAFYLLRSIVPCLHLRFIMFVPALLLAPHTAC</sequence>